<evidence type="ECO:0000256" key="3">
    <source>
        <dbReference type="SAM" id="MobiDB-lite"/>
    </source>
</evidence>
<accession>A0A4W2HBR6</accession>
<dbReference type="Proteomes" id="UP000429181">
    <property type="component" value="Chromosome 19"/>
</dbReference>
<comment type="similarity">
    <text evidence="1">Belongs to the grh/CP2 family. CP2 subfamily.</text>
</comment>
<feature type="region of interest" description="Disordered" evidence="3">
    <location>
        <begin position="326"/>
        <end position="367"/>
    </location>
</feature>
<evidence type="ECO:0000256" key="2">
    <source>
        <dbReference type="PROSITE-ProRule" id="PRU01313"/>
    </source>
</evidence>
<evidence type="ECO:0000259" key="4">
    <source>
        <dbReference type="PROSITE" id="PS51968"/>
    </source>
</evidence>
<evidence type="ECO:0000313" key="6">
    <source>
        <dbReference type="Proteomes" id="UP000429181"/>
    </source>
</evidence>
<name>A0A4W2HBR6_BOBOX</name>
<protein>
    <recommendedName>
        <fullName evidence="4">Grh/CP2 DB domain-containing protein</fullName>
    </recommendedName>
</protein>
<dbReference type="GO" id="GO:0001228">
    <property type="term" value="F:DNA-binding transcription activator activity, RNA polymerase II-specific"/>
    <property type="evidence" value="ECO:0007669"/>
    <property type="project" value="TreeGrafter"/>
</dbReference>
<proteinExistence type="inferred from homology"/>
<dbReference type="Ensembl" id="ENSBIXT00005055426.1">
    <property type="protein sequence ID" value="ENSBIXP00005027218.1"/>
    <property type="gene ID" value="ENSBIXG00005030881.1"/>
</dbReference>
<dbReference type="PANTHER" id="PTHR11037:SF12">
    <property type="entry name" value="GRH_CP2 DB DOMAIN-CONTAINING PROTEIN"/>
    <property type="match status" value="1"/>
</dbReference>
<evidence type="ECO:0000256" key="1">
    <source>
        <dbReference type="ARBA" id="ARBA00010852"/>
    </source>
</evidence>
<dbReference type="GO" id="GO:0005634">
    <property type="term" value="C:nucleus"/>
    <property type="evidence" value="ECO:0007669"/>
    <property type="project" value="UniProtKB-SubCell"/>
</dbReference>
<dbReference type="Gene3D" id="1.10.150.50">
    <property type="entry name" value="Transcription Factor, Ets-1"/>
    <property type="match status" value="1"/>
</dbReference>
<dbReference type="AlphaFoldDB" id="A0A4W2HBR6"/>
<dbReference type="GeneTree" id="ENSGT00940000164844"/>
<dbReference type="Pfam" id="PF18016">
    <property type="entry name" value="SAM_3"/>
    <property type="match status" value="1"/>
</dbReference>
<keyword evidence="2" id="KW-0539">Nucleus</keyword>
<dbReference type="PANTHER" id="PTHR11037">
    <property type="entry name" value="TRANSCRIPTION FACTOR CP2"/>
    <property type="match status" value="1"/>
</dbReference>
<dbReference type="InterPro" id="IPR013761">
    <property type="entry name" value="SAM/pointed_sf"/>
</dbReference>
<organism evidence="5 6">
    <name type="scientific">Bos indicus x Bos taurus</name>
    <name type="common">Hybrid cattle</name>
    <dbReference type="NCBI Taxonomy" id="30522"/>
    <lineage>
        <taxon>Eukaryota</taxon>
        <taxon>Metazoa</taxon>
        <taxon>Chordata</taxon>
        <taxon>Craniata</taxon>
        <taxon>Vertebrata</taxon>
        <taxon>Euteleostomi</taxon>
        <taxon>Mammalia</taxon>
        <taxon>Eutheria</taxon>
        <taxon>Laurasiatheria</taxon>
        <taxon>Artiodactyla</taxon>
        <taxon>Ruminantia</taxon>
        <taxon>Pecora</taxon>
        <taxon>Bovidae</taxon>
        <taxon>Bovinae</taxon>
        <taxon>Bos</taxon>
    </lineage>
</organism>
<keyword evidence="2" id="KW-0238">DNA-binding</keyword>
<dbReference type="PROSITE" id="PS51968">
    <property type="entry name" value="GRH_CP2_DB"/>
    <property type="match status" value="1"/>
</dbReference>
<sequence>MADVCKYCSVGDLHLEGCLLEARAAEWGPLRPWLLQGYLLQQTVGSLEGESGRKSQSLLEEGVDRAEASRAFLFQEELANIPRAEQPCPVFQYVLCAATSLAQVNQGALGLGMERGERGLVPKCHGTLLCPQSVVRVVFHDRRLQYTEQQQLDGWRWSWPGDRILDINIPLSVGVLEPQVLPSQLNTVEFYWDPTKRTSLFLHVHCISTKFTRKKVGEKSVPFCLQIDTFKPSDKELPLEHLHSAGCLLKVFKPKGADRKLKTDREKIEKQPVHERNKYQTACESTIFMEVRVLGSGGRGGENILIVHVRKLRPQVLRLLHDHQHPHIHTSESPPFALTSPHSCKLLSPEREKPSTQETNSGSYPLPPLVSGLSSPNLALSDFSGTDLLKLTPQDLIQICGAADGIRLFNTLRARCWALPTRLTLYVAQETSVTLPSGQWHPPLTLAPVLPTPPGFYQEISLDELSAIELLGKLAELLALPANQVHRLFHQGPGGILILLSDQVNPFFFKLLSVQNLDGYYLVLT</sequence>
<evidence type="ECO:0000313" key="5">
    <source>
        <dbReference type="Ensembl" id="ENSBIXP00005027218.1"/>
    </source>
</evidence>
<reference evidence="5" key="2">
    <citation type="submission" date="2025-08" db="UniProtKB">
        <authorList>
            <consortium name="Ensembl"/>
        </authorList>
    </citation>
    <scope>IDENTIFICATION</scope>
</reference>
<dbReference type="GO" id="GO:0000978">
    <property type="term" value="F:RNA polymerase II cis-regulatory region sequence-specific DNA binding"/>
    <property type="evidence" value="ECO:0007669"/>
    <property type="project" value="TreeGrafter"/>
</dbReference>
<dbReference type="Pfam" id="PF04516">
    <property type="entry name" value="CP2"/>
    <property type="match status" value="1"/>
</dbReference>
<comment type="subcellular location">
    <subcellularLocation>
        <location evidence="2">Nucleus</location>
    </subcellularLocation>
</comment>
<dbReference type="InterPro" id="IPR041418">
    <property type="entry name" value="SAM_3"/>
</dbReference>
<feature type="domain" description="Grh/CP2 DB" evidence="4">
    <location>
        <begin position="87"/>
        <end position="320"/>
    </location>
</feature>
<dbReference type="InterPro" id="IPR007604">
    <property type="entry name" value="CP2"/>
</dbReference>
<reference evidence="5 6" key="1">
    <citation type="submission" date="2018-11" db="EMBL/GenBank/DDBJ databases">
        <title>Haplotype-resolved cattle genomes.</title>
        <authorList>
            <person name="Low W.Y."/>
            <person name="Tearle R."/>
            <person name="Bickhart D.M."/>
            <person name="Rosen B.D."/>
            <person name="Koren S."/>
            <person name="Rhie A."/>
            <person name="Hiendleder S."/>
            <person name="Phillippy A.M."/>
            <person name="Smith T.P.L."/>
            <person name="Williams J.L."/>
        </authorList>
    </citation>
    <scope>NUCLEOTIDE SEQUENCE [LARGE SCALE GENOMIC DNA]</scope>
</reference>
<dbReference type="InterPro" id="IPR040167">
    <property type="entry name" value="TF_CP2-like"/>
</dbReference>